<feature type="domain" description="SnoaL-like" evidence="1">
    <location>
        <begin position="22"/>
        <end position="122"/>
    </location>
</feature>
<dbReference type="AlphaFoldDB" id="G0AHL1"/>
<sequence>MTSTASANARNIADEAASIAGRYIAAWDETDAVRRRALIAAAFTPEATYVDPMMSNAGHDGLDAMIGAVQQQFAGLRFKLHGNQDGHNNVVRFSWALAADGAEPVAIGTDIVVLAADGRISSVIGFLDAMNLPV</sequence>
<gene>
    <name evidence="2" type="ordered locus">CFU_0212</name>
</gene>
<dbReference type="InterPro" id="IPR037401">
    <property type="entry name" value="SnoaL-like"/>
</dbReference>
<reference evidence="2 3" key="2">
    <citation type="journal article" date="2006" name="J. Microbiol. Methods">
        <title>Genomic flank-sequencing of plasposon insertion sites for rapid identification of functional genes.</title>
        <authorList>
            <person name="Leveau J.H."/>
            <person name="Gerards S."/>
            <person name="Fritsche K."/>
            <person name="Zondag G."/>
            <person name="van Veen J.A."/>
        </authorList>
    </citation>
    <scope>NUCLEOTIDE SEQUENCE [LARGE SCALE GENOMIC DNA]</scope>
    <source>
        <strain evidence="2 3">Ter331</strain>
    </source>
</reference>
<proteinExistence type="predicted"/>
<reference evidence="2 3" key="1">
    <citation type="journal article" date="2004" name="Environ. Microbiol.">
        <title>Phylogeny-function analysis of (meta)genomic libraries: screening for expression of ribosomal RNA genes by large-insert library fluorescent in situ hybridization (LIL-FISH).</title>
        <authorList>
            <person name="Leveau J.H."/>
            <person name="Gerards S."/>
            <person name="de Boer W."/>
            <person name="van Veen J.A."/>
        </authorList>
    </citation>
    <scope>NUCLEOTIDE SEQUENCE [LARGE SCALE GENOMIC DNA]</scope>
    <source>
        <strain evidence="2 3">Ter331</strain>
    </source>
</reference>
<organism evidence="2 3">
    <name type="scientific">Collimonas fungivorans (strain Ter331)</name>
    <dbReference type="NCBI Taxonomy" id="1005048"/>
    <lineage>
        <taxon>Bacteria</taxon>
        <taxon>Pseudomonadati</taxon>
        <taxon>Pseudomonadota</taxon>
        <taxon>Betaproteobacteria</taxon>
        <taxon>Burkholderiales</taxon>
        <taxon>Oxalobacteraceae</taxon>
        <taxon>Collimonas</taxon>
    </lineage>
</organism>
<evidence type="ECO:0000313" key="3">
    <source>
        <dbReference type="Proteomes" id="UP000008392"/>
    </source>
</evidence>
<dbReference type="EMBL" id="CP002745">
    <property type="protein sequence ID" value="AEK60050.1"/>
    <property type="molecule type" value="Genomic_DNA"/>
</dbReference>
<dbReference type="eggNOG" id="COG2329">
    <property type="taxonomic scope" value="Bacteria"/>
</dbReference>
<accession>G0AHL1</accession>
<dbReference type="RefSeq" id="WP_014004205.1">
    <property type="nucleotide sequence ID" value="NC_015856.1"/>
</dbReference>
<reference evidence="2 3" key="4">
    <citation type="journal article" date="2010" name="Environ. Microbiol.">
        <title>The bacterial genus Collimonas: mycophagy, weathering and other adaptive solutions to life in oligotrophic soil environments.</title>
        <authorList>
            <person name="Leveau J.H."/>
            <person name="Uroz S."/>
            <person name="de Boer W."/>
        </authorList>
    </citation>
    <scope>NUCLEOTIDE SEQUENCE [LARGE SCALE GENOMIC DNA]</scope>
    <source>
        <strain evidence="2 3">Ter331</strain>
    </source>
</reference>
<dbReference type="Gene3D" id="3.10.450.50">
    <property type="match status" value="1"/>
</dbReference>
<evidence type="ECO:0000313" key="2">
    <source>
        <dbReference type="EMBL" id="AEK60050.1"/>
    </source>
</evidence>
<protein>
    <recommendedName>
        <fullName evidence="1">SnoaL-like domain-containing protein</fullName>
    </recommendedName>
</protein>
<name>G0AHL1_COLFT</name>
<dbReference type="STRING" id="1005048.CFU_0212"/>
<evidence type="ECO:0000259" key="1">
    <source>
        <dbReference type="Pfam" id="PF12680"/>
    </source>
</evidence>
<dbReference type="SUPFAM" id="SSF54427">
    <property type="entry name" value="NTF2-like"/>
    <property type="match status" value="1"/>
</dbReference>
<dbReference type="Pfam" id="PF12680">
    <property type="entry name" value="SnoaL_2"/>
    <property type="match status" value="1"/>
</dbReference>
<dbReference type="Proteomes" id="UP000008392">
    <property type="component" value="Chromosome"/>
</dbReference>
<dbReference type="KEGG" id="cfu:CFU_0212"/>
<dbReference type="HOGENOM" id="CLU_125060_0_0_4"/>
<reference evidence="2 3" key="3">
    <citation type="journal article" date="2008" name="FEMS Microbiol. Ecol.">
        <title>Identification and characterization of genes underlying chitinolysis in Collimonas fungivorans Ter331.</title>
        <authorList>
            <person name="Fritsche K."/>
            <person name="de Boer W."/>
            <person name="Gerards S."/>
            <person name="van den Berg M."/>
            <person name="van Veen J.A."/>
            <person name="Leveau J.H."/>
        </authorList>
    </citation>
    <scope>NUCLEOTIDE SEQUENCE [LARGE SCALE GENOMIC DNA]</scope>
    <source>
        <strain evidence="2 3">Ter331</strain>
    </source>
</reference>
<dbReference type="InterPro" id="IPR032710">
    <property type="entry name" value="NTF2-like_dom_sf"/>
</dbReference>
<keyword evidence="3" id="KW-1185">Reference proteome</keyword>
<reference evidence="2 3" key="5">
    <citation type="journal article" date="2011" name="ISME J.">
        <title>Dual transcriptional profiling of a bacterial/fungal confrontation: Collimonas fungivorans versus Aspergillus niger.</title>
        <authorList>
            <person name="Mela F."/>
            <person name="Fritsche K."/>
            <person name="de Boer W."/>
            <person name="van Veen J.A."/>
            <person name="de Graaff L.H."/>
            <person name="van den Berg M."/>
            <person name="Leveau J.H."/>
        </authorList>
    </citation>
    <scope>NUCLEOTIDE SEQUENCE [LARGE SCALE GENOMIC DNA]</scope>
    <source>
        <strain evidence="2 3">Ter331</strain>
    </source>
</reference>
<reference evidence="3" key="6">
    <citation type="submission" date="2011-05" db="EMBL/GenBank/DDBJ databases">
        <title>Complete sequence of Collimonas fungivorans Ter331.</title>
        <authorList>
            <person name="Leveau J.H."/>
        </authorList>
    </citation>
    <scope>NUCLEOTIDE SEQUENCE [LARGE SCALE GENOMIC DNA]</scope>
    <source>
        <strain evidence="3">Ter331</strain>
    </source>
</reference>